<proteinExistence type="predicted"/>
<reference evidence="2 3" key="1">
    <citation type="journal article" date="2019" name="Emerg. Microbes Infect.">
        <title>Comprehensive subspecies identification of 175 nontuberculous mycobacteria species based on 7547 genomic profiles.</title>
        <authorList>
            <person name="Matsumoto Y."/>
            <person name="Kinjo T."/>
            <person name="Motooka D."/>
            <person name="Nabeya D."/>
            <person name="Jung N."/>
            <person name="Uechi K."/>
            <person name="Horii T."/>
            <person name="Iida T."/>
            <person name="Fujita J."/>
            <person name="Nakamura S."/>
        </authorList>
    </citation>
    <scope>NUCLEOTIDE SEQUENCE [LARGE SCALE GENOMIC DNA]</scope>
    <source>
        <strain evidence="2 3">JCM 18565</strain>
    </source>
</reference>
<dbReference type="EMBL" id="BLKX01000001">
    <property type="protein sequence ID" value="GFG79451.1"/>
    <property type="molecule type" value="Genomic_DNA"/>
</dbReference>
<name>A0ABQ1C4R5_9MYCO</name>
<evidence type="ECO:0000256" key="1">
    <source>
        <dbReference type="SAM" id="Phobius"/>
    </source>
</evidence>
<evidence type="ECO:0000313" key="3">
    <source>
        <dbReference type="Proteomes" id="UP000465240"/>
    </source>
</evidence>
<feature type="transmembrane region" description="Helical" evidence="1">
    <location>
        <begin position="21"/>
        <end position="43"/>
    </location>
</feature>
<keyword evidence="1" id="KW-0472">Membrane</keyword>
<keyword evidence="1" id="KW-0812">Transmembrane</keyword>
<protein>
    <recommendedName>
        <fullName evidence="4">DUF3593 domain-containing protein</fullName>
    </recommendedName>
</protein>
<organism evidence="2 3">
    <name type="scientific">Mycobacterium paragordonae</name>
    <dbReference type="NCBI Taxonomy" id="1389713"/>
    <lineage>
        <taxon>Bacteria</taxon>
        <taxon>Bacillati</taxon>
        <taxon>Actinomycetota</taxon>
        <taxon>Actinomycetes</taxon>
        <taxon>Mycobacteriales</taxon>
        <taxon>Mycobacteriaceae</taxon>
        <taxon>Mycobacterium</taxon>
    </lineage>
</organism>
<keyword evidence="3" id="KW-1185">Reference proteome</keyword>
<evidence type="ECO:0008006" key="4">
    <source>
        <dbReference type="Google" id="ProtNLM"/>
    </source>
</evidence>
<accession>A0ABQ1C4R5</accession>
<sequence>MVLAAHAAACNDLPVRHAGETVVKVALVIGICLGGAAALTSVFPASARWTEPFVCDNGYELAYRTSRYTQSSNRTSTSVHFQCLADVHGYDANVLLIGALQTILVAFVLGVALLTARVIASRRDGRNQADA</sequence>
<keyword evidence="1" id="KW-1133">Transmembrane helix</keyword>
<evidence type="ECO:0000313" key="2">
    <source>
        <dbReference type="EMBL" id="GFG79451.1"/>
    </source>
</evidence>
<gene>
    <name evidence="2" type="ORF">MPRG_27270</name>
</gene>
<comment type="caution">
    <text evidence="2">The sequence shown here is derived from an EMBL/GenBank/DDBJ whole genome shotgun (WGS) entry which is preliminary data.</text>
</comment>
<dbReference type="Proteomes" id="UP000465240">
    <property type="component" value="Unassembled WGS sequence"/>
</dbReference>
<feature type="transmembrane region" description="Helical" evidence="1">
    <location>
        <begin position="94"/>
        <end position="116"/>
    </location>
</feature>